<dbReference type="InterPro" id="IPR028994">
    <property type="entry name" value="Integrin_alpha_N"/>
</dbReference>
<dbReference type="PROSITE" id="PS51257">
    <property type="entry name" value="PROKAR_LIPOPROTEIN"/>
    <property type="match status" value="1"/>
</dbReference>
<name>A0ABU4HV42_9ACTN</name>
<comment type="caution">
    <text evidence="2">The sequence shown here is derived from an EMBL/GenBank/DDBJ whole genome shotgun (WGS) entry which is preliminary data.</text>
</comment>
<dbReference type="Proteomes" id="UP001284601">
    <property type="component" value="Unassembled WGS sequence"/>
</dbReference>
<proteinExistence type="predicted"/>
<feature type="chain" id="PRO_5045253753" description="Asl1-like glycosyl hydrolase catalytic domain-containing protein" evidence="1">
    <location>
        <begin position="28"/>
        <end position="550"/>
    </location>
</feature>
<accession>A0ABU4HV42</accession>
<sequence>MSFKKLPLAAIVVAFACLLFSSSSAQAVRVNGISDNATHRWSPPSLWWSTGLNEVGYMRKIINWDVAFHPEQYQDMELWLTRAAQLRKRVVVSFGGLDEPAPLDYRYAIHSFRLLWPQVTEFTAWNEPNHVVSGHPRSDVPAATAAKYWKQLNEECQVPIADRTCAAIAGDFADNSELSTYTAAYKAELGSLRPAVWALHAYAAVNRDQLWRVDNFLADVWPAPVFITEVGAYFCQDFQLARSPAGTVAANVQQAAQFQRASARRIAALGAGRPQIMRIYYYQLAIGVPAAGSTGECRDKDDASLIDRYDVERPGLGVIKNGVPIPMLFKDGTWEQRYSFDTANDPNRVVQWGQPGDQPVFGDWDGDGVKTPGILRNGTWWLTDDPRALDGTRARVFAFGDPSGTAVAGDWNGDGIDTIGVRVGNTFYLRNSNTAGMHDITPFSFGDPSNKVVIGDWNGDRIDSVGVVVNDAWYVKNWHTTGVSDNGWFYGGIGDKPVVGDWDGDGVDDPGVYRSYGGSGTWFLGKQGQTGNLFGFFSYFADGSEAPLAG</sequence>
<keyword evidence="1" id="KW-0732">Signal</keyword>
<dbReference type="RefSeq" id="WP_318599646.1">
    <property type="nucleotide sequence ID" value="NZ_JAWSTH010000077.1"/>
</dbReference>
<dbReference type="SUPFAM" id="SSF51445">
    <property type="entry name" value="(Trans)glycosidases"/>
    <property type="match status" value="1"/>
</dbReference>
<evidence type="ECO:0000313" key="2">
    <source>
        <dbReference type="EMBL" id="MDW5597181.1"/>
    </source>
</evidence>
<organism evidence="2 3">
    <name type="scientific">Conexibacter stalactiti</name>
    <dbReference type="NCBI Taxonomy" id="1940611"/>
    <lineage>
        <taxon>Bacteria</taxon>
        <taxon>Bacillati</taxon>
        <taxon>Actinomycetota</taxon>
        <taxon>Thermoleophilia</taxon>
        <taxon>Solirubrobacterales</taxon>
        <taxon>Conexibacteraceae</taxon>
        <taxon>Conexibacter</taxon>
    </lineage>
</organism>
<evidence type="ECO:0000313" key="3">
    <source>
        <dbReference type="Proteomes" id="UP001284601"/>
    </source>
</evidence>
<protein>
    <recommendedName>
        <fullName evidence="4">Asl1-like glycosyl hydrolase catalytic domain-containing protein</fullName>
    </recommendedName>
</protein>
<reference evidence="2 3" key="2">
    <citation type="submission" date="2023-10" db="EMBL/GenBank/DDBJ databases">
        <authorList>
            <person name="Han X.F."/>
        </authorList>
    </citation>
    <scope>NUCLEOTIDE SEQUENCE [LARGE SCALE GENOMIC DNA]</scope>
    <source>
        <strain evidence="2 3">KCTC 39840</strain>
    </source>
</reference>
<dbReference type="EMBL" id="JAWSTH010000077">
    <property type="protein sequence ID" value="MDW5597181.1"/>
    <property type="molecule type" value="Genomic_DNA"/>
</dbReference>
<evidence type="ECO:0000256" key="1">
    <source>
        <dbReference type="SAM" id="SignalP"/>
    </source>
</evidence>
<dbReference type="InterPro" id="IPR017853">
    <property type="entry name" value="GH"/>
</dbReference>
<reference evidence="3" key="1">
    <citation type="submission" date="2023-07" db="EMBL/GenBank/DDBJ databases">
        <title>Conexibacter stalactiti sp. nov., isolated from stalactites in a lava cave and emended description of the genus Conexibacter.</title>
        <authorList>
            <person name="Lee S.D."/>
        </authorList>
    </citation>
    <scope>NUCLEOTIDE SEQUENCE [LARGE SCALE GENOMIC DNA]</scope>
    <source>
        <strain evidence="3">KCTC 39840</strain>
    </source>
</reference>
<evidence type="ECO:0008006" key="4">
    <source>
        <dbReference type="Google" id="ProtNLM"/>
    </source>
</evidence>
<feature type="signal peptide" evidence="1">
    <location>
        <begin position="1"/>
        <end position="27"/>
    </location>
</feature>
<gene>
    <name evidence="2" type="ORF">R7226_22735</name>
</gene>
<keyword evidence="3" id="KW-1185">Reference proteome</keyword>
<dbReference type="SUPFAM" id="SSF69318">
    <property type="entry name" value="Integrin alpha N-terminal domain"/>
    <property type="match status" value="1"/>
</dbReference>